<reference evidence="1 2" key="1">
    <citation type="journal article" date="2019" name="Sci. Rep.">
        <title>Orb-weaving spider Araneus ventricosus genome elucidates the spidroin gene catalogue.</title>
        <authorList>
            <person name="Kono N."/>
            <person name="Nakamura H."/>
            <person name="Ohtoshi R."/>
            <person name="Moran D.A.P."/>
            <person name="Shinohara A."/>
            <person name="Yoshida Y."/>
            <person name="Fujiwara M."/>
            <person name="Mori M."/>
            <person name="Tomita M."/>
            <person name="Arakawa K."/>
        </authorList>
    </citation>
    <scope>NUCLEOTIDE SEQUENCE [LARGE SCALE GENOMIC DNA]</scope>
</reference>
<dbReference type="AlphaFoldDB" id="A0A4Y2EJM7"/>
<name>A0A4Y2EJM7_ARAVE</name>
<protein>
    <submittedName>
        <fullName evidence="1">Uncharacterized protein</fullName>
    </submittedName>
</protein>
<evidence type="ECO:0000313" key="1">
    <source>
        <dbReference type="EMBL" id="GBM28054.1"/>
    </source>
</evidence>
<comment type="caution">
    <text evidence="1">The sequence shown here is derived from an EMBL/GenBank/DDBJ whole genome shotgun (WGS) entry which is preliminary data.</text>
</comment>
<evidence type="ECO:0000313" key="2">
    <source>
        <dbReference type="Proteomes" id="UP000499080"/>
    </source>
</evidence>
<keyword evidence="2" id="KW-1185">Reference proteome</keyword>
<proteinExistence type="predicted"/>
<organism evidence="1 2">
    <name type="scientific">Araneus ventricosus</name>
    <name type="common">Orbweaver spider</name>
    <name type="synonym">Epeira ventricosa</name>
    <dbReference type="NCBI Taxonomy" id="182803"/>
    <lineage>
        <taxon>Eukaryota</taxon>
        <taxon>Metazoa</taxon>
        <taxon>Ecdysozoa</taxon>
        <taxon>Arthropoda</taxon>
        <taxon>Chelicerata</taxon>
        <taxon>Arachnida</taxon>
        <taxon>Araneae</taxon>
        <taxon>Araneomorphae</taxon>
        <taxon>Entelegynae</taxon>
        <taxon>Araneoidea</taxon>
        <taxon>Araneidae</taxon>
        <taxon>Araneus</taxon>
    </lineage>
</organism>
<sequence length="101" mass="11132">MKFGIGMGSWWPSGNVTALRPEASRPKTLFHQNSAVQREAAGMISTCFRHGGFVRTKQEDNSNVIEKPTDLPEGAYEACINVDANLETAEKLQKKQSVKHG</sequence>
<gene>
    <name evidence="1" type="ORF">AVEN_27442_1</name>
</gene>
<dbReference type="EMBL" id="BGPR01000601">
    <property type="protein sequence ID" value="GBM28054.1"/>
    <property type="molecule type" value="Genomic_DNA"/>
</dbReference>
<dbReference type="Proteomes" id="UP000499080">
    <property type="component" value="Unassembled WGS sequence"/>
</dbReference>
<accession>A0A4Y2EJM7</accession>